<proteinExistence type="inferred from homology"/>
<evidence type="ECO:0000256" key="1">
    <source>
        <dbReference type="ARBA" id="ARBA00006484"/>
    </source>
</evidence>
<dbReference type="PROSITE" id="PS00061">
    <property type="entry name" value="ADH_SHORT"/>
    <property type="match status" value="1"/>
</dbReference>
<protein>
    <submittedName>
        <fullName evidence="3">Uncharacterized protein</fullName>
    </submittedName>
</protein>
<evidence type="ECO:0000313" key="3">
    <source>
        <dbReference type="EMBL" id="SVB30368.1"/>
    </source>
</evidence>
<dbReference type="FunFam" id="3.40.50.720:FF:000084">
    <property type="entry name" value="Short-chain dehydrogenase reductase"/>
    <property type="match status" value="1"/>
</dbReference>
<organism evidence="3">
    <name type="scientific">marine metagenome</name>
    <dbReference type="NCBI Taxonomy" id="408172"/>
    <lineage>
        <taxon>unclassified sequences</taxon>
        <taxon>metagenomes</taxon>
        <taxon>ecological metagenomes</taxon>
    </lineage>
</organism>
<comment type="similarity">
    <text evidence="1">Belongs to the short-chain dehydrogenases/reductases (SDR) family.</text>
</comment>
<dbReference type="InterPro" id="IPR036291">
    <property type="entry name" value="NAD(P)-bd_dom_sf"/>
</dbReference>
<dbReference type="PANTHER" id="PTHR42760">
    <property type="entry name" value="SHORT-CHAIN DEHYDROGENASES/REDUCTASES FAMILY MEMBER"/>
    <property type="match status" value="1"/>
</dbReference>
<accession>A0A382CW68</accession>
<evidence type="ECO:0000256" key="2">
    <source>
        <dbReference type="ARBA" id="ARBA00023002"/>
    </source>
</evidence>
<dbReference type="InterPro" id="IPR002347">
    <property type="entry name" value="SDR_fam"/>
</dbReference>
<dbReference type="Gene3D" id="3.40.50.720">
    <property type="entry name" value="NAD(P)-binding Rossmann-like Domain"/>
    <property type="match status" value="1"/>
</dbReference>
<dbReference type="InterPro" id="IPR020904">
    <property type="entry name" value="Sc_DH/Rdtase_CS"/>
</dbReference>
<dbReference type="PANTHER" id="PTHR42760:SF133">
    <property type="entry name" value="3-OXOACYL-[ACYL-CARRIER-PROTEIN] REDUCTASE"/>
    <property type="match status" value="1"/>
</dbReference>
<name>A0A382CW68_9ZZZZ</name>
<keyword evidence="2" id="KW-0560">Oxidoreductase</keyword>
<gene>
    <name evidence="3" type="ORF">METZ01_LOCUS183222</name>
</gene>
<dbReference type="AlphaFoldDB" id="A0A382CW68"/>
<dbReference type="GO" id="GO:0016616">
    <property type="term" value="F:oxidoreductase activity, acting on the CH-OH group of donors, NAD or NADP as acceptor"/>
    <property type="evidence" value="ECO:0007669"/>
    <property type="project" value="TreeGrafter"/>
</dbReference>
<dbReference type="EMBL" id="UINC01036425">
    <property type="protein sequence ID" value="SVB30368.1"/>
    <property type="molecule type" value="Genomic_DNA"/>
</dbReference>
<dbReference type="PRINTS" id="PR00080">
    <property type="entry name" value="SDRFAMILY"/>
</dbReference>
<dbReference type="SUPFAM" id="SSF51735">
    <property type="entry name" value="NAD(P)-binding Rossmann-fold domains"/>
    <property type="match status" value="1"/>
</dbReference>
<reference evidence="3" key="1">
    <citation type="submission" date="2018-05" db="EMBL/GenBank/DDBJ databases">
        <authorList>
            <person name="Lanie J.A."/>
            <person name="Ng W.-L."/>
            <person name="Kazmierczak K.M."/>
            <person name="Andrzejewski T.M."/>
            <person name="Davidsen T.M."/>
            <person name="Wayne K.J."/>
            <person name="Tettelin H."/>
            <person name="Glass J.I."/>
            <person name="Rusch D."/>
            <person name="Podicherti R."/>
            <person name="Tsui H.-C.T."/>
            <person name="Winkler M.E."/>
        </authorList>
    </citation>
    <scope>NUCLEOTIDE SEQUENCE</scope>
</reference>
<feature type="non-terminal residue" evidence="3">
    <location>
        <position position="228"/>
    </location>
</feature>
<dbReference type="PRINTS" id="PR00081">
    <property type="entry name" value="GDHRDH"/>
</dbReference>
<sequence length="228" mass="24791">MGKLKNKIILVTGASRGIGKGCVSKLLSEEASVIATDRDEALLEESHREWVVKFGKSIRIQFLDIASETDWIEVMSDIEAKEGLLHGLVNNAGIVNLKPLEEMSLEEFKETQDVNLTGTFIGTKLAVDIMRRKNNAKGSIVNISSISGQTGTLNCGAYSASKGGVRMLSKAIALEVGAKREFIRINSVHPGVIMTPMQTERAGNDEELWEGIRKSIPLGRLGKPEDVA</sequence>
<dbReference type="Pfam" id="PF00106">
    <property type="entry name" value="adh_short"/>
    <property type="match status" value="1"/>
</dbReference>